<name>D5DHP4_PRIM3</name>
<protein>
    <recommendedName>
        <fullName evidence="8">DoxX family protein</fullName>
    </recommendedName>
</protein>
<keyword evidence="4 5" id="KW-0472">Membrane</keyword>
<accession>D5DHP4</accession>
<keyword evidence="2 5" id="KW-0812">Transmembrane</keyword>
<dbReference type="GO" id="GO:0016020">
    <property type="term" value="C:membrane"/>
    <property type="evidence" value="ECO:0007669"/>
    <property type="project" value="UniProtKB-SubCell"/>
</dbReference>
<dbReference type="KEGG" id="bmd:BMD_2763"/>
<reference evidence="6 7" key="1">
    <citation type="journal article" date="2011" name="J. Bacteriol.">
        <title>Genome sequences of the biotechnologically important Bacillus megaterium strains QM B1551 and DSM319.</title>
        <authorList>
            <person name="Eppinger M."/>
            <person name="Bunk B."/>
            <person name="Johns M.A."/>
            <person name="Edirisinghe J.N."/>
            <person name="Kutumbaka K.K."/>
            <person name="Koenig S.S."/>
            <person name="Huot Creasy H."/>
            <person name="Rosovitz M.J."/>
            <person name="Riley D.R."/>
            <person name="Daugherty S."/>
            <person name="Martin M."/>
            <person name="Elbourne L.D."/>
            <person name="Paulsen I."/>
            <person name="Biedendieck R."/>
            <person name="Braun C."/>
            <person name="Grayburn S."/>
            <person name="Dhingra S."/>
            <person name="Lukyanchuk V."/>
            <person name="Ball B."/>
            <person name="Ul-Qamar R."/>
            <person name="Seibel J."/>
            <person name="Bremer E."/>
            <person name="Jahn D."/>
            <person name="Ravel J."/>
            <person name="Vary P.S."/>
        </authorList>
    </citation>
    <scope>NUCLEOTIDE SEQUENCE [LARGE SCALE GENOMIC DNA]</scope>
    <source>
        <strain evidence="7">DSM 319 / IMG 1521</strain>
    </source>
</reference>
<evidence type="ECO:0000313" key="7">
    <source>
        <dbReference type="Proteomes" id="UP000002365"/>
    </source>
</evidence>
<feature type="transmembrane region" description="Helical" evidence="5">
    <location>
        <begin position="126"/>
        <end position="145"/>
    </location>
</feature>
<feature type="transmembrane region" description="Helical" evidence="5">
    <location>
        <begin position="12"/>
        <end position="30"/>
    </location>
</feature>
<dbReference type="InterPro" id="IPR032808">
    <property type="entry name" value="DoxX"/>
</dbReference>
<dbReference type="EMBL" id="CP001982">
    <property type="protein sequence ID" value="ADF39604.1"/>
    <property type="molecule type" value="Genomic_DNA"/>
</dbReference>
<evidence type="ECO:0000256" key="5">
    <source>
        <dbReference type="SAM" id="Phobius"/>
    </source>
</evidence>
<evidence type="ECO:0000256" key="2">
    <source>
        <dbReference type="ARBA" id="ARBA00022692"/>
    </source>
</evidence>
<dbReference type="AlphaFoldDB" id="D5DHP4"/>
<dbReference type="Pfam" id="PF07681">
    <property type="entry name" value="DoxX"/>
    <property type="match status" value="1"/>
</dbReference>
<evidence type="ECO:0008006" key="8">
    <source>
        <dbReference type="Google" id="ProtNLM"/>
    </source>
</evidence>
<evidence type="ECO:0000256" key="3">
    <source>
        <dbReference type="ARBA" id="ARBA00022989"/>
    </source>
</evidence>
<comment type="subcellular location">
    <subcellularLocation>
        <location evidence="1">Membrane</location>
        <topology evidence="1">Multi-pass membrane protein</topology>
    </subcellularLocation>
</comment>
<dbReference type="HOGENOM" id="CLU_112782_0_0_9"/>
<gene>
    <name evidence="6" type="ordered locus">BMD_2763</name>
</gene>
<evidence type="ECO:0000313" key="6">
    <source>
        <dbReference type="EMBL" id="ADF39604.1"/>
    </source>
</evidence>
<dbReference type="Proteomes" id="UP000002365">
    <property type="component" value="Chromosome"/>
</dbReference>
<dbReference type="RefSeq" id="WP_013083554.1">
    <property type="nucleotide sequence ID" value="NC_014103.1"/>
</dbReference>
<dbReference type="PATRIC" id="fig|592022.4.peg.2734"/>
<organism evidence="6 7">
    <name type="scientific">Priestia megaterium (strain DSM 319 / IMG 1521)</name>
    <name type="common">Bacillus megaterium</name>
    <dbReference type="NCBI Taxonomy" id="592022"/>
    <lineage>
        <taxon>Bacteria</taxon>
        <taxon>Bacillati</taxon>
        <taxon>Bacillota</taxon>
        <taxon>Bacilli</taxon>
        <taxon>Bacillales</taxon>
        <taxon>Bacillaceae</taxon>
        <taxon>Priestia</taxon>
    </lineage>
</organism>
<evidence type="ECO:0000256" key="4">
    <source>
        <dbReference type="ARBA" id="ARBA00023136"/>
    </source>
</evidence>
<dbReference type="PANTHER" id="PTHR39157">
    <property type="entry name" value="INTEGRAL MEMBRANE PROTEIN-RELATED"/>
    <property type="match status" value="1"/>
</dbReference>
<sequence length="169" mass="18501">MFIEVLRQNKKVSILLAVLRVYLGYTWLMAGWGKIAGGQFDASGFLKGALAQAAGDHPAVQGWWVVFLENLAIPHIELFNTLVPWGELLVGIGLLIGCFTKTAVFFGLVMNFSYLFSGSTSTNVQLVLLSMFILISALNAGRYGVDGVLLSRLKDKLFINKTTEIKDVA</sequence>
<dbReference type="PANTHER" id="PTHR39157:SF1">
    <property type="entry name" value="DOXX FAMILY PROTEIN"/>
    <property type="match status" value="1"/>
</dbReference>
<evidence type="ECO:0000256" key="1">
    <source>
        <dbReference type="ARBA" id="ARBA00004141"/>
    </source>
</evidence>
<keyword evidence="3 5" id="KW-1133">Transmembrane helix</keyword>
<proteinExistence type="predicted"/>
<feature type="transmembrane region" description="Helical" evidence="5">
    <location>
        <begin position="88"/>
        <end position="114"/>
    </location>
</feature>